<evidence type="ECO:0000313" key="3">
    <source>
        <dbReference type="Proteomes" id="UP000298493"/>
    </source>
</evidence>
<evidence type="ECO:0000313" key="2">
    <source>
        <dbReference type="EMBL" id="TID17446.1"/>
    </source>
</evidence>
<feature type="chain" id="PRO_5021358097" evidence="1">
    <location>
        <begin position="20"/>
        <end position="87"/>
    </location>
</feature>
<protein>
    <submittedName>
        <fullName evidence="2">D-lactate dehydrogenase</fullName>
    </submittedName>
</protein>
<evidence type="ECO:0000256" key="1">
    <source>
        <dbReference type="SAM" id="SignalP"/>
    </source>
</evidence>
<comment type="caution">
    <text evidence="2">The sequence shown here is derived from an EMBL/GenBank/DDBJ whole genome shotgun (WGS) entry which is preliminary data.</text>
</comment>
<keyword evidence="1" id="KW-0732">Signal</keyword>
<organism evidence="2 3">
    <name type="scientific">Venturia nashicola</name>
    <dbReference type="NCBI Taxonomy" id="86259"/>
    <lineage>
        <taxon>Eukaryota</taxon>
        <taxon>Fungi</taxon>
        <taxon>Dikarya</taxon>
        <taxon>Ascomycota</taxon>
        <taxon>Pezizomycotina</taxon>
        <taxon>Dothideomycetes</taxon>
        <taxon>Pleosporomycetidae</taxon>
        <taxon>Venturiales</taxon>
        <taxon>Venturiaceae</taxon>
        <taxon>Venturia</taxon>
    </lineage>
</organism>
<reference evidence="2 3" key="1">
    <citation type="submission" date="2019-04" db="EMBL/GenBank/DDBJ databases">
        <title>High contiguity whole genome sequence and gene annotation resource for two Venturia nashicola isolates.</title>
        <authorList>
            <person name="Prokchorchik M."/>
            <person name="Won K."/>
            <person name="Lee Y."/>
            <person name="Choi E.D."/>
            <person name="Segonzac C."/>
            <person name="Sohn K.H."/>
        </authorList>
    </citation>
    <scope>NUCLEOTIDE SEQUENCE [LARGE SCALE GENOMIC DNA]</scope>
    <source>
        <strain evidence="2 3">PRI2</strain>
    </source>
</reference>
<feature type="signal peptide" evidence="1">
    <location>
        <begin position="1"/>
        <end position="19"/>
    </location>
</feature>
<keyword evidence="3" id="KW-1185">Reference proteome</keyword>
<accession>A0A4Z1NNZ1</accession>
<dbReference type="AlphaFoldDB" id="A0A4Z1NNZ1"/>
<name>A0A4Z1NNZ1_9PEZI</name>
<proteinExistence type="predicted"/>
<dbReference type="Proteomes" id="UP000298493">
    <property type="component" value="Unassembled WGS sequence"/>
</dbReference>
<sequence>MKIISLSAVLLALSNTVAGVAYICFMGLPDDFPAGHCVVFDDQGYQTGQQACRGLNSCKENGHKCTMNHYKDKYNNLYANCDGNTKN</sequence>
<gene>
    <name evidence="2" type="ORF">E6O75_ATG08192</name>
</gene>
<dbReference type="EMBL" id="SNSC02000016">
    <property type="protein sequence ID" value="TID17446.1"/>
    <property type="molecule type" value="Genomic_DNA"/>
</dbReference>